<dbReference type="EnsemblProtists" id="EOD31478">
    <property type="protein sequence ID" value="EOD31478"/>
    <property type="gene ID" value="EMIHUDRAFT_231878"/>
</dbReference>
<dbReference type="KEGG" id="ehx:EMIHUDRAFT_231878"/>
<dbReference type="AlphaFoldDB" id="A0A0D3K6U3"/>
<evidence type="ECO:0000313" key="3">
    <source>
        <dbReference type="Proteomes" id="UP000013827"/>
    </source>
</evidence>
<evidence type="ECO:0000256" key="1">
    <source>
        <dbReference type="SAM" id="MobiDB-lite"/>
    </source>
</evidence>
<dbReference type="RefSeq" id="XP_005783907.1">
    <property type="nucleotide sequence ID" value="XM_005783850.1"/>
</dbReference>
<organism evidence="2 3">
    <name type="scientific">Emiliania huxleyi (strain CCMP1516)</name>
    <dbReference type="NCBI Taxonomy" id="280463"/>
    <lineage>
        <taxon>Eukaryota</taxon>
        <taxon>Haptista</taxon>
        <taxon>Haptophyta</taxon>
        <taxon>Prymnesiophyceae</taxon>
        <taxon>Isochrysidales</taxon>
        <taxon>Noelaerhabdaceae</taxon>
        <taxon>Emiliania</taxon>
    </lineage>
</organism>
<dbReference type="HOGENOM" id="CLU_1201761_0_0_1"/>
<proteinExistence type="predicted"/>
<reference evidence="3" key="1">
    <citation type="journal article" date="2013" name="Nature">
        <title>Pan genome of the phytoplankton Emiliania underpins its global distribution.</title>
        <authorList>
            <person name="Read B.A."/>
            <person name="Kegel J."/>
            <person name="Klute M.J."/>
            <person name="Kuo A."/>
            <person name="Lefebvre S.C."/>
            <person name="Maumus F."/>
            <person name="Mayer C."/>
            <person name="Miller J."/>
            <person name="Monier A."/>
            <person name="Salamov A."/>
            <person name="Young J."/>
            <person name="Aguilar M."/>
            <person name="Claverie J.M."/>
            <person name="Frickenhaus S."/>
            <person name="Gonzalez K."/>
            <person name="Herman E.K."/>
            <person name="Lin Y.C."/>
            <person name="Napier J."/>
            <person name="Ogata H."/>
            <person name="Sarno A.F."/>
            <person name="Shmutz J."/>
            <person name="Schroeder D."/>
            <person name="de Vargas C."/>
            <person name="Verret F."/>
            <person name="von Dassow P."/>
            <person name="Valentin K."/>
            <person name="Van de Peer Y."/>
            <person name="Wheeler G."/>
            <person name="Dacks J.B."/>
            <person name="Delwiche C.F."/>
            <person name="Dyhrman S.T."/>
            <person name="Glockner G."/>
            <person name="John U."/>
            <person name="Richards T."/>
            <person name="Worden A.Z."/>
            <person name="Zhang X."/>
            <person name="Grigoriev I.V."/>
            <person name="Allen A.E."/>
            <person name="Bidle K."/>
            <person name="Borodovsky M."/>
            <person name="Bowler C."/>
            <person name="Brownlee C."/>
            <person name="Cock J.M."/>
            <person name="Elias M."/>
            <person name="Gladyshev V.N."/>
            <person name="Groth M."/>
            <person name="Guda C."/>
            <person name="Hadaegh A."/>
            <person name="Iglesias-Rodriguez M.D."/>
            <person name="Jenkins J."/>
            <person name="Jones B.M."/>
            <person name="Lawson T."/>
            <person name="Leese F."/>
            <person name="Lindquist E."/>
            <person name="Lobanov A."/>
            <person name="Lomsadze A."/>
            <person name="Malik S.B."/>
            <person name="Marsh M.E."/>
            <person name="Mackinder L."/>
            <person name="Mock T."/>
            <person name="Mueller-Roeber B."/>
            <person name="Pagarete A."/>
            <person name="Parker M."/>
            <person name="Probert I."/>
            <person name="Quesneville H."/>
            <person name="Raines C."/>
            <person name="Rensing S.A."/>
            <person name="Riano-Pachon D.M."/>
            <person name="Richier S."/>
            <person name="Rokitta S."/>
            <person name="Shiraiwa Y."/>
            <person name="Soanes D.M."/>
            <person name="van der Giezen M."/>
            <person name="Wahlund T.M."/>
            <person name="Williams B."/>
            <person name="Wilson W."/>
            <person name="Wolfe G."/>
            <person name="Wurch L.L."/>
        </authorList>
    </citation>
    <scope>NUCLEOTIDE SEQUENCE</scope>
</reference>
<dbReference type="eggNOG" id="ENOG502S7K9">
    <property type="taxonomic scope" value="Eukaryota"/>
</dbReference>
<dbReference type="GO" id="GO:0005254">
    <property type="term" value="F:chloride channel activity"/>
    <property type="evidence" value="ECO:0007669"/>
    <property type="project" value="InterPro"/>
</dbReference>
<evidence type="ECO:0000313" key="2">
    <source>
        <dbReference type="EnsemblProtists" id="EOD31478"/>
    </source>
</evidence>
<dbReference type="Proteomes" id="UP000013827">
    <property type="component" value="Unassembled WGS sequence"/>
</dbReference>
<keyword evidence="3" id="KW-1185">Reference proteome</keyword>
<dbReference type="PaxDb" id="2903-EOD31478"/>
<sequence>MHGYHQARKVEDTPFPFPYAQMVTVMLALMVFVEPSRSFLGHDHHDGDPESSDIDRHFQQIAHGPWIEFWWRLLSPALGPALCFVTILCYYGLNEVARDLEEPFLYPPNDLPCSTFQDDLNLRLLASAQAACDGEAPFSGFDERTSRAEEEAEAQAAGALLEWVRAAAEPPSAGPSPCEHKPTPLDASQSLPQDDASARSDHPIAAALRRYTDYRSAGWEARRSNRNSILH</sequence>
<accession>A0A0D3K6U3</accession>
<protein>
    <submittedName>
        <fullName evidence="2">Uncharacterized protein</fullName>
    </submittedName>
</protein>
<dbReference type="GeneID" id="17276751"/>
<reference evidence="2" key="2">
    <citation type="submission" date="2024-10" db="UniProtKB">
        <authorList>
            <consortium name="EnsemblProtists"/>
        </authorList>
    </citation>
    <scope>IDENTIFICATION</scope>
</reference>
<feature type="region of interest" description="Disordered" evidence="1">
    <location>
        <begin position="169"/>
        <end position="204"/>
    </location>
</feature>
<name>A0A0D3K6U3_EMIH1</name>